<organism evidence="2 3">
    <name type="scientific">Cytospora chrysosperma</name>
    <name type="common">Cytospora canker fungus</name>
    <name type="synonym">Sphaeria chrysosperma</name>
    <dbReference type="NCBI Taxonomy" id="252740"/>
    <lineage>
        <taxon>Eukaryota</taxon>
        <taxon>Fungi</taxon>
        <taxon>Dikarya</taxon>
        <taxon>Ascomycota</taxon>
        <taxon>Pezizomycotina</taxon>
        <taxon>Sordariomycetes</taxon>
        <taxon>Sordariomycetidae</taxon>
        <taxon>Diaporthales</taxon>
        <taxon>Cytosporaceae</taxon>
        <taxon>Cytospora</taxon>
    </lineage>
</organism>
<reference evidence="2 3" key="1">
    <citation type="submission" date="2015-09" db="EMBL/GenBank/DDBJ databases">
        <title>Host preference determinants of Valsa canker pathogens revealed by comparative genomics.</title>
        <authorList>
            <person name="Yin Z."/>
            <person name="Huang L."/>
        </authorList>
    </citation>
    <scope>NUCLEOTIDE SEQUENCE [LARGE SCALE GENOMIC DNA]</scope>
    <source>
        <strain evidence="2 3">YSFL</strain>
    </source>
</reference>
<feature type="region of interest" description="Disordered" evidence="1">
    <location>
        <begin position="85"/>
        <end position="121"/>
    </location>
</feature>
<feature type="region of interest" description="Disordered" evidence="1">
    <location>
        <begin position="350"/>
        <end position="374"/>
    </location>
</feature>
<dbReference type="STRING" id="252740.A0A423W8Q0"/>
<dbReference type="AlphaFoldDB" id="A0A423W8Q0"/>
<keyword evidence="3" id="KW-1185">Reference proteome</keyword>
<evidence type="ECO:0000256" key="1">
    <source>
        <dbReference type="SAM" id="MobiDB-lite"/>
    </source>
</evidence>
<proteinExistence type="predicted"/>
<evidence type="ECO:0000313" key="2">
    <source>
        <dbReference type="EMBL" id="ROV99684.1"/>
    </source>
</evidence>
<protein>
    <submittedName>
        <fullName evidence="2">Uncharacterized protein</fullName>
    </submittedName>
</protein>
<dbReference type="Proteomes" id="UP000284375">
    <property type="component" value="Unassembled WGS sequence"/>
</dbReference>
<name>A0A423W8Q0_CYTCH</name>
<dbReference type="OrthoDB" id="4757738at2759"/>
<dbReference type="EMBL" id="LJZO01000010">
    <property type="protein sequence ID" value="ROV99684.1"/>
    <property type="molecule type" value="Genomic_DNA"/>
</dbReference>
<comment type="caution">
    <text evidence="2">The sequence shown here is derived from an EMBL/GenBank/DDBJ whole genome shotgun (WGS) entry which is preliminary data.</text>
</comment>
<evidence type="ECO:0000313" key="3">
    <source>
        <dbReference type="Proteomes" id="UP000284375"/>
    </source>
</evidence>
<gene>
    <name evidence="2" type="ORF">VSDG_03026</name>
</gene>
<feature type="compositionally biased region" description="Basic and acidic residues" evidence="1">
    <location>
        <begin position="350"/>
        <end position="361"/>
    </location>
</feature>
<sequence length="374" mass="42440">MPIKWWPIATPSSSRLRAPTEGELATWKNGPDRFPNIKDVKVYTDTHIIPGERQYNCFAWSLGFQDRWVDGGTRDEMVKLFSTSLSDGSKSTSSRTFSSSSSLSQRPVSSKGYKKAPRMDPWAPVPAPSSAAVASAKALYDKLNATSSGLVEDFNMKFDAWKKTWFKNNNSPNSATRAEGHEFNALLALGPKIVPLVVYRLTNPDNFMAVVLYDKLETDFSYKVDPKDISNYKVLQRRTNLISTARIIVDLNLQRNVDVEDALRSWAELRERRSVFGNSNMFTDGDGYYTLTEMGPSIISHVMLEYYKDQSGWYHELLHHLVHGKVSGSGMFFKQVLFESWKDWFEHKDHKDAPEGPDARARMGHGYTKNDIPS</sequence>
<accession>A0A423W8Q0</accession>
<feature type="compositionally biased region" description="Low complexity" evidence="1">
    <location>
        <begin position="85"/>
        <end position="110"/>
    </location>
</feature>